<evidence type="ECO:0000256" key="2">
    <source>
        <dbReference type="ARBA" id="ARBA00005745"/>
    </source>
</evidence>
<dbReference type="Gene3D" id="1.20.81.30">
    <property type="entry name" value="Type II secretion system (T2SS), domain F"/>
    <property type="match status" value="1"/>
</dbReference>
<feature type="transmembrane region" description="Helical" evidence="7">
    <location>
        <begin position="141"/>
        <end position="163"/>
    </location>
</feature>
<evidence type="ECO:0000256" key="6">
    <source>
        <dbReference type="ARBA" id="ARBA00023136"/>
    </source>
</evidence>
<reference evidence="9 10" key="1">
    <citation type="submission" date="2019-09" db="EMBL/GenBank/DDBJ databases">
        <title>Genome sequencing of strain KACC 21233.</title>
        <authorList>
            <person name="Heo J."/>
            <person name="Kim S.-J."/>
            <person name="Kim J.-S."/>
            <person name="Hong S.-B."/>
            <person name="Kwon S.-W."/>
        </authorList>
    </citation>
    <scope>NUCLEOTIDE SEQUENCE [LARGE SCALE GENOMIC DNA]</scope>
    <source>
        <strain evidence="9 10">KACC 21233</strain>
        <plasmid evidence="9 10">unnamed1</plasmid>
    </source>
</reference>
<keyword evidence="5 7" id="KW-1133">Transmembrane helix</keyword>
<protein>
    <recommendedName>
        <fullName evidence="8">Type II secretion system protein GspF domain-containing protein</fullName>
    </recommendedName>
</protein>
<dbReference type="KEGG" id="acek:FLP30_12665"/>
<comment type="similarity">
    <text evidence="2">Belongs to the GSP F family.</text>
</comment>
<accession>A0A5C1YTY5</accession>
<keyword evidence="9" id="KW-0614">Plasmid</keyword>
<dbReference type="RefSeq" id="WP_149280397.1">
    <property type="nucleotide sequence ID" value="NZ_CP043507.1"/>
</dbReference>
<dbReference type="AlphaFoldDB" id="A0A5C1YTY5"/>
<feature type="transmembrane region" description="Helical" evidence="7">
    <location>
        <begin position="189"/>
        <end position="209"/>
    </location>
</feature>
<dbReference type="InterPro" id="IPR042094">
    <property type="entry name" value="T2SS_GspF_sf"/>
</dbReference>
<evidence type="ECO:0000313" key="10">
    <source>
        <dbReference type="Proteomes" id="UP000324536"/>
    </source>
</evidence>
<dbReference type="EMBL" id="CP043507">
    <property type="protein sequence ID" value="QEO18740.1"/>
    <property type="molecule type" value="Genomic_DNA"/>
</dbReference>
<geneLocation type="plasmid" evidence="9">
    <name>unnamed1</name>
</geneLocation>
<evidence type="ECO:0000256" key="7">
    <source>
        <dbReference type="SAM" id="Phobius"/>
    </source>
</evidence>
<name>A0A5C1YTY5_9PROT</name>
<dbReference type="Pfam" id="PF00482">
    <property type="entry name" value="T2SSF"/>
    <property type="match status" value="1"/>
</dbReference>
<keyword evidence="6 7" id="KW-0472">Membrane</keyword>
<dbReference type="GO" id="GO:0005886">
    <property type="term" value="C:plasma membrane"/>
    <property type="evidence" value="ECO:0007669"/>
    <property type="project" value="UniProtKB-SubCell"/>
</dbReference>
<keyword evidence="3" id="KW-1003">Cell membrane</keyword>
<dbReference type="OrthoDB" id="5444670at2"/>
<keyword evidence="10" id="KW-1185">Reference proteome</keyword>
<keyword evidence="4 7" id="KW-0812">Transmembrane</keyword>
<gene>
    <name evidence="9" type="ORF">FLP30_12665</name>
</gene>
<organism evidence="9 10">
    <name type="scientific">Acetobacter vaccinii</name>
    <dbReference type="NCBI Taxonomy" id="2592655"/>
    <lineage>
        <taxon>Bacteria</taxon>
        <taxon>Pseudomonadati</taxon>
        <taxon>Pseudomonadota</taxon>
        <taxon>Alphaproteobacteria</taxon>
        <taxon>Acetobacterales</taxon>
        <taxon>Acetobacteraceae</taxon>
        <taxon>Acetobacter</taxon>
    </lineage>
</organism>
<dbReference type="PANTHER" id="PTHR30012">
    <property type="entry name" value="GENERAL SECRETION PATHWAY PROTEIN"/>
    <property type="match status" value="1"/>
</dbReference>
<proteinExistence type="inferred from homology"/>
<dbReference type="Proteomes" id="UP000324536">
    <property type="component" value="Plasmid unnamed1"/>
</dbReference>
<dbReference type="InterPro" id="IPR018076">
    <property type="entry name" value="T2SS_GspF_dom"/>
</dbReference>
<evidence type="ECO:0000259" key="8">
    <source>
        <dbReference type="Pfam" id="PF00482"/>
    </source>
</evidence>
<evidence type="ECO:0000256" key="3">
    <source>
        <dbReference type="ARBA" id="ARBA00022475"/>
    </source>
</evidence>
<dbReference type="InterPro" id="IPR003004">
    <property type="entry name" value="GspF/PilC"/>
</dbReference>
<evidence type="ECO:0000256" key="5">
    <source>
        <dbReference type="ARBA" id="ARBA00022989"/>
    </source>
</evidence>
<feature type="domain" description="Type II secretion system protein GspF" evidence="8">
    <location>
        <begin position="39"/>
        <end position="160"/>
    </location>
</feature>
<sequence>MEIRYTDVDYDRRSQISSSVSRLVNRLDFSWKNRESLYQMLSIRLRVGMSEASIIRMFAVQARRNRQKSVCRVTDAMIGRLQHGETLTETLRPYIPDDEYMIIMAGEKAGTLPDALELLCESKSGSNAMLHASFKALAQPLLYLAVIYVFLYVMGTTILPGLINGPLAPKTPSTSQKVLMVATSLATGWYGPILITVLVTSALVIWQSLSRLTGPLRVMLERIPPWSLYRDIQGFIWISSFLALVRAGVPDKDAVRLQSANASPWLRERLDAIYTNLTVRGMSFPDSLLETGLTFPSPRIMDDVEANWINKAGYDRLYHSTRHWATTLEKRTIAFAKRTENGFVYLMIGLSVVLAAACDNLGTDVSHMTNF</sequence>
<dbReference type="PANTHER" id="PTHR30012:SF0">
    <property type="entry name" value="TYPE II SECRETION SYSTEM PROTEIN F-RELATED"/>
    <property type="match status" value="1"/>
</dbReference>
<comment type="subcellular location">
    <subcellularLocation>
        <location evidence="1">Cell membrane</location>
        <topology evidence="1">Multi-pass membrane protein</topology>
    </subcellularLocation>
</comment>
<evidence type="ECO:0000256" key="1">
    <source>
        <dbReference type="ARBA" id="ARBA00004651"/>
    </source>
</evidence>
<evidence type="ECO:0000256" key="4">
    <source>
        <dbReference type="ARBA" id="ARBA00022692"/>
    </source>
</evidence>
<feature type="transmembrane region" description="Helical" evidence="7">
    <location>
        <begin position="343"/>
        <end position="362"/>
    </location>
</feature>
<evidence type="ECO:0000313" key="9">
    <source>
        <dbReference type="EMBL" id="QEO18740.1"/>
    </source>
</evidence>